<dbReference type="InterPro" id="IPR030935">
    <property type="entry name" value="PBSX_Proteobac"/>
</dbReference>
<sequence>MSETITAKPRVRVPAYRAEEPGAVSTESGNLSTGTAEASRSHMEAFTFGDPEPVTSMRDIWYEGVWLSPDEWYEPPIPLSILAQSYRATAHHGSAMQVKRNILLRTFEPHPLLSRQVFSGLALDYLVFGNAYLEDVRGRLGRRLPFRHLRAKYVRRGGIEADRYWWVPNYLDRVELPQGRVIHLLEPDIDQSIYGVPDYIGSLQSAWLNESATLFRRRYYLNGSHAGFILYVNDPAQDQKDIDEMRQALKNSKGPGNFRNLFLYSPKGKKDGVQLIPISEVATKDDFLNIKNITRDDQLAGHRIPPQLMGIIPMNTAGFGDVEKAARVFVANELEPLQESMREINEIVGEEVVRFRPYSLQAESV</sequence>
<dbReference type="OrthoDB" id="5449776at2"/>
<accession>A0A1G8THZ1</accession>
<dbReference type="InterPro" id="IPR006944">
    <property type="entry name" value="Phage/GTA_portal"/>
</dbReference>
<dbReference type="Proteomes" id="UP000198525">
    <property type="component" value="Unassembled WGS sequence"/>
</dbReference>
<dbReference type="InterPro" id="IPR006430">
    <property type="entry name" value="Phage_portal_PBSX"/>
</dbReference>
<dbReference type="STRING" id="376427.SAMN04487954_104312"/>
<comment type="similarity">
    <text evidence="1">Belongs to the phage portal family. PBSX subfamily.</text>
</comment>
<name>A0A1G8THZ1_9GAMM</name>
<dbReference type="PIRSF" id="PIRSF018494">
    <property type="entry name" value="PBSX_VPQ"/>
    <property type="match status" value="1"/>
</dbReference>
<evidence type="ECO:0000256" key="1">
    <source>
        <dbReference type="ARBA" id="ARBA00006799"/>
    </source>
</evidence>
<dbReference type="NCBIfam" id="TIGR01540">
    <property type="entry name" value="portal_PBSX"/>
    <property type="match status" value="1"/>
</dbReference>
<evidence type="ECO:0000256" key="2">
    <source>
        <dbReference type="SAM" id="MobiDB-lite"/>
    </source>
</evidence>
<organism evidence="3 4">
    <name type="scientific">Billgrantia gudaonensis</name>
    <dbReference type="NCBI Taxonomy" id="376427"/>
    <lineage>
        <taxon>Bacteria</taxon>
        <taxon>Pseudomonadati</taxon>
        <taxon>Pseudomonadota</taxon>
        <taxon>Gammaproteobacteria</taxon>
        <taxon>Oceanospirillales</taxon>
        <taxon>Halomonadaceae</taxon>
        <taxon>Billgrantia</taxon>
    </lineage>
</organism>
<feature type="region of interest" description="Disordered" evidence="2">
    <location>
        <begin position="1"/>
        <end position="34"/>
    </location>
</feature>
<gene>
    <name evidence="3" type="ORF">SAMN04487954_104312</name>
</gene>
<protein>
    <submittedName>
        <fullName evidence="3">Phage portal protein, PBSX family</fullName>
    </submittedName>
</protein>
<dbReference type="EMBL" id="FNES01000004">
    <property type="protein sequence ID" value="SDJ41053.1"/>
    <property type="molecule type" value="Genomic_DNA"/>
</dbReference>
<dbReference type="AlphaFoldDB" id="A0A1G8THZ1"/>
<dbReference type="RefSeq" id="WP_089684625.1">
    <property type="nucleotide sequence ID" value="NZ_FNES01000004.1"/>
</dbReference>
<reference evidence="3 4" key="1">
    <citation type="submission" date="2016-10" db="EMBL/GenBank/DDBJ databases">
        <authorList>
            <person name="de Groot N.N."/>
        </authorList>
    </citation>
    <scope>NUCLEOTIDE SEQUENCE [LARGE SCALE GENOMIC DNA]</scope>
    <source>
        <strain evidence="3 4">CGMCC 1.6133</strain>
    </source>
</reference>
<evidence type="ECO:0000313" key="3">
    <source>
        <dbReference type="EMBL" id="SDJ41053.1"/>
    </source>
</evidence>
<feature type="compositionally biased region" description="Polar residues" evidence="2">
    <location>
        <begin position="25"/>
        <end position="34"/>
    </location>
</feature>
<evidence type="ECO:0000313" key="4">
    <source>
        <dbReference type="Proteomes" id="UP000198525"/>
    </source>
</evidence>
<proteinExistence type="inferred from homology"/>
<keyword evidence="4" id="KW-1185">Reference proteome</keyword>
<dbReference type="Pfam" id="PF04860">
    <property type="entry name" value="Phage_portal"/>
    <property type="match status" value="1"/>
</dbReference>